<evidence type="ECO:0000256" key="8">
    <source>
        <dbReference type="SAM" id="Phobius"/>
    </source>
</evidence>
<evidence type="ECO:0000256" key="6">
    <source>
        <dbReference type="ARBA" id="ARBA00023136"/>
    </source>
</evidence>
<protein>
    <submittedName>
        <fullName evidence="10">Rhomboid protease</fullName>
    </submittedName>
</protein>
<keyword evidence="11" id="KW-1185">Reference proteome</keyword>
<evidence type="ECO:0000256" key="7">
    <source>
        <dbReference type="SAM" id="MobiDB-lite"/>
    </source>
</evidence>
<dbReference type="GO" id="GO:0004252">
    <property type="term" value="F:serine-type endopeptidase activity"/>
    <property type="evidence" value="ECO:0007669"/>
    <property type="project" value="InterPro"/>
</dbReference>
<keyword evidence="10" id="KW-0645">Protease</keyword>
<feature type="transmembrane region" description="Helical" evidence="8">
    <location>
        <begin position="387"/>
        <end position="406"/>
    </location>
</feature>
<feature type="domain" description="Peptidase S54 rhomboid" evidence="9">
    <location>
        <begin position="326"/>
        <end position="430"/>
    </location>
</feature>
<feature type="transmembrane region" description="Helical" evidence="8">
    <location>
        <begin position="202"/>
        <end position="221"/>
    </location>
</feature>
<comment type="similarity">
    <text evidence="2">Belongs to the peptidase S54 family.</text>
</comment>
<name>A0A2H6KDX7_9APIC</name>
<dbReference type="Proteomes" id="UP000236319">
    <property type="component" value="Unassembled WGS sequence"/>
</dbReference>
<dbReference type="Pfam" id="PF01694">
    <property type="entry name" value="Rhomboid"/>
    <property type="match status" value="1"/>
</dbReference>
<dbReference type="OrthoDB" id="366411at2759"/>
<evidence type="ECO:0000259" key="9">
    <source>
        <dbReference type="Pfam" id="PF01694"/>
    </source>
</evidence>
<keyword evidence="4" id="KW-0378">Hydrolase</keyword>
<dbReference type="GO" id="GO:0006508">
    <property type="term" value="P:proteolysis"/>
    <property type="evidence" value="ECO:0007669"/>
    <property type="project" value="UniProtKB-KW"/>
</dbReference>
<keyword evidence="5 8" id="KW-1133">Transmembrane helix</keyword>
<dbReference type="InterPro" id="IPR035952">
    <property type="entry name" value="Rhomboid-like_sf"/>
</dbReference>
<dbReference type="InterPro" id="IPR050925">
    <property type="entry name" value="Rhomboid_protease_S54"/>
</dbReference>
<organism evidence="10 11">
    <name type="scientific">Babesia ovata</name>
    <dbReference type="NCBI Taxonomy" id="189622"/>
    <lineage>
        <taxon>Eukaryota</taxon>
        <taxon>Sar</taxon>
        <taxon>Alveolata</taxon>
        <taxon>Apicomplexa</taxon>
        <taxon>Aconoidasida</taxon>
        <taxon>Piroplasmida</taxon>
        <taxon>Babesiidae</taxon>
        <taxon>Babesia</taxon>
    </lineage>
</organism>
<dbReference type="VEuPathDB" id="PiroplasmaDB:BOVATA_026880"/>
<evidence type="ECO:0000256" key="1">
    <source>
        <dbReference type="ARBA" id="ARBA00004141"/>
    </source>
</evidence>
<evidence type="ECO:0000313" key="10">
    <source>
        <dbReference type="EMBL" id="GBE61195.1"/>
    </source>
</evidence>
<dbReference type="GeneID" id="39874965"/>
<dbReference type="PANTHER" id="PTHR43731">
    <property type="entry name" value="RHOMBOID PROTEASE"/>
    <property type="match status" value="1"/>
</dbReference>
<dbReference type="InterPro" id="IPR022764">
    <property type="entry name" value="Peptidase_S54_rhomboid_dom"/>
</dbReference>
<evidence type="ECO:0000256" key="5">
    <source>
        <dbReference type="ARBA" id="ARBA00022989"/>
    </source>
</evidence>
<comment type="caution">
    <text evidence="10">The sequence shown here is derived from an EMBL/GenBank/DDBJ whole genome shotgun (WGS) entry which is preliminary data.</text>
</comment>
<reference evidence="10 11" key="1">
    <citation type="journal article" date="2017" name="BMC Genomics">
        <title>Whole-genome assembly of Babesia ovata and comparative genomics between closely related pathogens.</title>
        <authorList>
            <person name="Yamagishi J."/>
            <person name="Asada M."/>
            <person name="Hakimi H."/>
            <person name="Tanaka T.Q."/>
            <person name="Sugimoto C."/>
            <person name="Kawazu S."/>
        </authorList>
    </citation>
    <scope>NUCLEOTIDE SEQUENCE [LARGE SCALE GENOMIC DNA]</scope>
    <source>
        <strain evidence="10 11">Miyake</strain>
    </source>
</reference>
<proteinExistence type="inferred from homology"/>
<dbReference type="Gene3D" id="1.20.1540.10">
    <property type="entry name" value="Rhomboid-like"/>
    <property type="match status" value="1"/>
</dbReference>
<dbReference type="PANTHER" id="PTHR43731:SF14">
    <property type="entry name" value="PRESENILIN-ASSOCIATED RHOMBOID-LIKE PROTEIN, MITOCHONDRIAL"/>
    <property type="match status" value="1"/>
</dbReference>
<evidence type="ECO:0000256" key="2">
    <source>
        <dbReference type="ARBA" id="ARBA00009045"/>
    </source>
</evidence>
<comment type="subcellular location">
    <subcellularLocation>
        <location evidence="1">Membrane</location>
        <topology evidence="1">Multi-pass membrane protein</topology>
    </subcellularLocation>
</comment>
<keyword evidence="3 8" id="KW-0812">Transmembrane</keyword>
<keyword evidence="6 8" id="KW-0472">Membrane</keyword>
<feature type="transmembrane region" description="Helical" evidence="8">
    <location>
        <begin position="412"/>
        <end position="430"/>
    </location>
</feature>
<evidence type="ECO:0000313" key="11">
    <source>
        <dbReference type="Proteomes" id="UP000236319"/>
    </source>
</evidence>
<feature type="compositionally biased region" description="Basic and acidic residues" evidence="7">
    <location>
        <begin position="105"/>
        <end position="124"/>
    </location>
</feature>
<dbReference type="SUPFAM" id="SSF144091">
    <property type="entry name" value="Rhomboid-like"/>
    <property type="match status" value="1"/>
</dbReference>
<evidence type="ECO:0000256" key="4">
    <source>
        <dbReference type="ARBA" id="ARBA00022801"/>
    </source>
</evidence>
<gene>
    <name evidence="10" type="ORF">BOVATA_026880</name>
</gene>
<feature type="transmembrane region" description="Helical" evidence="8">
    <location>
        <begin position="356"/>
        <end position="375"/>
    </location>
</feature>
<dbReference type="GO" id="GO:0016020">
    <property type="term" value="C:membrane"/>
    <property type="evidence" value="ECO:0007669"/>
    <property type="project" value="UniProtKB-SubCell"/>
</dbReference>
<evidence type="ECO:0000256" key="3">
    <source>
        <dbReference type="ARBA" id="ARBA00022692"/>
    </source>
</evidence>
<dbReference type="EMBL" id="BDSA01000003">
    <property type="protein sequence ID" value="GBE61195.1"/>
    <property type="molecule type" value="Genomic_DNA"/>
</dbReference>
<sequence>MTFAMCLRSCTWRRLGNFQIANIVSTRNRHVSAGRLSQSPSSAIAATVACGRRHAVVPVLPSEDSGKSGWSARGSFDDNYYRSIAFMSSTVFTLCRSRDQYRPADRRYDEVRSPSENRAAYDSRPDDDEDGVDIPIDFGVGNRSRTVRDRHAFHAGRGGEDGWWDRLKRYLSGVRQPFGSGGGFSWSSMGSMPWLANVTPTLVGNAILVCCGAVYVLWFMSDRLSSARLFRFMNRNFVASQNSLKLRRCHTLLTCAVSHSTLMHLLFNCMMLHQLMSTFERQMHPAGPLQMGIPTFERFLRTVSSSLESLFWPDSRPTSRRNGVQTSDILNVLLLSAVGSSLGHVCLYSNPVLGASGAVSGLLYLLASTFPNSYFRTVFPIPGMQLSILQVCQVFVATNLYFVIYGSGLRNIAWAAHLFGLGAGAAYCWLQQYVFKRPGFHDPVSLSLKTAKRQWAQTFKGKFFLRILTHFPGIRGGF</sequence>
<feature type="region of interest" description="Disordered" evidence="7">
    <location>
        <begin position="105"/>
        <end position="132"/>
    </location>
</feature>
<dbReference type="AlphaFoldDB" id="A0A2H6KDX7"/>
<accession>A0A2H6KDX7</accession>
<dbReference type="RefSeq" id="XP_028867438.1">
    <property type="nucleotide sequence ID" value="XM_029011605.1"/>
</dbReference>